<accession>A0A2T7NPV9</accession>
<protein>
    <submittedName>
        <fullName evidence="2">Uncharacterized protein</fullName>
    </submittedName>
</protein>
<organism evidence="2 3">
    <name type="scientific">Pomacea canaliculata</name>
    <name type="common">Golden apple snail</name>
    <dbReference type="NCBI Taxonomy" id="400727"/>
    <lineage>
        <taxon>Eukaryota</taxon>
        <taxon>Metazoa</taxon>
        <taxon>Spiralia</taxon>
        <taxon>Lophotrochozoa</taxon>
        <taxon>Mollusca</taxon>
        <taxon>Gastropoda</taxon>
        <taxon>Caenogastropoda</taxon>
        <taxon>Architaenioglossa</taxon>
        <taxon>Ampullarioidea</taxon>
        <taxon>Ampullariidae</taxon>
        <taxon>Pomacea</taxon>
    </lineage>
</organism>
<comment type="caution">
    <text evidence="2">The sequence shown here is derived from an EMBL/GenBank/DDBJ whole genome shotgun (WGS) entry which is preliminary data.</text>
</comment>
<sequence length="291" mass="33319">MERGSLLSSSFTSHQRTAYHHFVAAMNAAGRAKKRTVVLPAIREESRLSTSRIPVHIIPPGATLNPSLFRSSMVIQTLPSDTIKPPPKVMPSLNKMRDEGVEQVVAHYLHFSRYRQSLPITCGFAPLPCPCCSDRNRENLRLKGHPLPNPVSEPSLTKLDRDQNVDSATRSPRANLDDSSFNRGSPRQKQPQQHQNHRLQQSMPYEPSLNRTLMTSWMDYQPLLHARTYLNPEFNRPHLVREYEENRKHHEDASRAYVTNLVLNANAKYHQAMQKLERTAKMGFNDNEDLL</sequence>
<keyword evidence="3" id="KW-1185">Reference proteome</keyword>
<feature type="compositionally biased region" description="Polar residues" evidence="1">
    <location>
        <begin position="165"/>
        <end position="185"/>
    </location>
</feature>
<evidence type="ECO:0000313" key="2">
    <source>
        <dbReference type="EMBL" id="PVD23186.1"/>
    </source>
</evidence>
<gene>
    <name evidence="2" type="ORF">C0Q70_16449</name>
</gene>
<evidence type="ECO:0000256" key="1">
    <source>
        <dbReference type="SAM" id="MobiDB-lite"/>
    </source>
</evidence>
<feature type="compositionally biased region" description="Low complexity" evidence="1">
    <location>
        <begin position="187"/>
        <end position="201"/>
    </location>
</feature>
<evidence type="ECO:0000313" key="3">
    <source>
        <dbReference type="Proteomes" id="UP000245119"/>
    </source>
</evidence>
<feature type="region of interest" description="Disordered" evidence="1">
    <location>
        <begin position="142"/>
        <end position="204"/>
    </location>
</feature>
<name>A0A2T7NPV9_POMCA</name>
<reference evidence="2 3" key="1">
    <citation type="submission" date="2018-04" db="EMBL/GenBank/DDBJ databases">
        <title>The genome of golden apple snail Pomacea canaliculata provides insight into stress tolerance and invasive adaptation.</title>
        <authorList>
            <person name="Liu C."/>
            <person name="Liu B."/>
            <person name="Ren Y."/>
            <person name="Zhang Y."/>
            <person name="Wang H."/>
            <person name="Li S."/>
            <person name="Jiang F."/>
            <person name="Yin L."/>
            <person name="Zhang G."/>
            <person name="Qian W."/>
            <person name="Fan W."/>
        </authorList>
    </citation>
    <scope>NUCLEOTIDE SEQUENCE [LARGE SCALE GENOMIC DNA]</scope>
    <source>
        <strain evidence="2">SZHN2017</strain>
        <tissue evidence="2">Muscle</tissue>
    </source>
</reference>
<dbReference type="AlphaFoldDB" id="A0A2T7NPV9"/>
<dbReference type="EMBL" id="PZQS01000010">
    <property type="protein sequence ID" value="PVD23186.1"/>
    <property type="molecule type" value="Genomic_DNA"/>
</dbReference>
<proteinExistence type="predicted"/>
<dbReference type="OrthoDB" id="6043371at2759"/>
<dbReference type="Proteomes" id="UP000245119">
    <property type="component" value="Linkage Group LG10"/>
</dbReference>